<keyword evidence="2" id="KW-1185">Reference proteome</keyword>
<reference evidence="1 2" key="1">
    <citation type="submission" date="2018-09" db="EMBL/GenBank/DDBJ databases">
        <title>Bacillus saliacetes sp. nov., isolated from Thai shrimp paste (Ka-pi).</title>
        <authorList>
            <person name="Daroonpunt R."/>
            <person name="Tanasupawat S."/>
            <person name="Yiamsombut S."/>
        </authorList>
    </citation>
    <scope>NUCLEOTIDE SEQUENCE [LARGE SCALE GENOMIC DNA]</scope>
    <source>
        <strain evidence="1 2">SKP7-4</strain>
    </source>
</reference>
<comment type="caution">
    <text evidence="1">The sequence shown here is derived from an EMBL/GenBank/DDBJ whole genome shotgun (WGS) entry which is preliminary data.</text>
</comment>
<dbReference type="Proteomes" id="UP000265801">
    <property type="component" value="Unassembled WGS sequence"/>
</dbReference>
<name>A0A3A1RBU7_9BACI</name>
<sequence>MWSFDETIYAETASFNALLLHISREIFFFIFPVFQIDTITQSPSEVVEEFQEDFYPRGGNSIQETWLRG</sequence>
<protein>
    <submittedName>
        <fullName evidence="1">Uncharacterized protein</fullName>
    </submittedName>
</protein>
<evidence type="ECO:0000313" key="1">
    <source>
        <dbReference type="EMBL" id="RIW38893.1"/>
    </source>
</evidence>
<dbReference type="EMBL" id="QXIR01000001">
    <property type="protein sequence ID" value="RIW38893.1"/>
    <property type="molecule type" value="Genomic_DNA"/>
</dbReference>
<organism evidence="1 2">
    <name type="scientific">Bacillus salacetis</name>
    <dbReference type="NCBI Taxonomy" id="2315464"/>
    <lineage>
        <taxon>Bacteria</taxon>
        <taxon>Bacillati</taxon>
        <taxon>Bacillota</taxon>
        <taxon>Bacilli</taxon>
        <taxon>Bacillales</taxon>
        <taxon>Bacillaceae</taxon>
        <taxon>Bacillus</taxon>
    </lineage>
</organism>
<dbReference type="AlphaFoldDB" id="A0A3A1RBU7"/>
<evidence type="ECO:0000313" key="2">
    <source>
        <dbReference type="Proteomes" id="UP000265801"/>
    </source>
</evidence>
<gene>
    <name evidence="1" type="ORF">D3H55_00615</name>
</gene>
<proteinExistence type="predicted"/>
<accession>A0A3A1RBU7</accession>